<sequence>MGIGSIRVKMHDGFERLLQNVRYILEHKRNLISLGTLDAKEYTYKAKKSVIKAIKSCMVVIKGTMKMASMPLKEVL</sequence>
<dbReference type="Proteomes" id="UP000237105">
    <property type="component" value="Unassembled WGS sequence"/>
</dbReference>
<comment type="caution">
    <text evidence="2">The sequence shown here is derived from an EMBL/GenBank/DDBJ whole genome shotgun (WGS) entry which is preliminary data.</text>
</comment>
<protein>
    <recommendedName>
        <fullName evidence="1">Retrovirus-related Pol polyprotein from transposon TNT 1-94-like beta-barrel domain-containing protein</fullName>
    </recommendedName>
</protein>
<feature type="domain" description="Retrovirus-related Pol polyprotein from transposon TNT 1-94-like beta-barrel" evidence="1">
    <location>
        <begin position="1"/>
        <end position="42"/>
    </location>
</feature>
<accession>A0A2P5E2M1</accession>
<name>A0A2P5E2M1_PARAD</name>
<reference evidence="3" key="1">
    <citation type="submission" date="2016-06" db="EMBL/GenBank/DDBJ databases">
        <title>Parallel loss of symbiosis genes in relatives of nitrogen-fixing non-legume Parasponia.</title>
        <authorList>
            <person name="Van Velzen R."/>
            <person name="Holmer R."/>
            <person name="Bu F."/>
            <person name="Rutten L."/>
            <person name="Van Zeijl A."/>
            <person name="Liu W."/>
            <person name="Santuari L."/>
            <person name="Cao Q."/>
            <person name="Sharma T."/>
            <person name="Shen D."/>
            <person name="Roswanjaya Y."/>
            <person name="Wardhani T."/>
            <person name="Kalhor M.S."/>
            <person name="Jansen J."/>
            <person name="Van den Hoogen J."/>
            <person name="Gungor B."/>
            <person name="Hartog M."/>
            <person name="Hontelez J."/>
            <person name="Verver J."/>
            <person name="Yang W.-C."/>
            <person name="Schijlen E."/>
            <person name="Repin R."/>
            <person name="Schilthuizen M."/>
            <person name="Schranz E."/>
            <person name="Heidstra R."/>
            <person name="Miyata K."/>
            <person name="Fedorova E."/>
            <person name="Kohlen W."/>
            <person name="Bisseling T."/>
            <person name="Smit S."/>
            <person name="Geurts R."/>
        </authorList>
    </citation>
    <scope>NUCLEOTIDE SEQUENCE [LARGE SCALE GENOMIC DNA]</scope>
    <source>
        <strain evidence="3">cv. WU1-14</strain>
    </source>
</reference>
<dbReference type="Pfam" id="PF22936">
    <property type="entry name" value="Pol_BBD"/>
    <property type="match status" value="1"/>
</dbReference>
<gene>
    <name evidence="2" type="ORF">PanWU01x14_010100</name>
</gene>
<proteinExistence type="predicted"/>
<evidence type="ECO:0000313" key="3">
    <source>
        <dbReference type="Proteomes" id="UP000237105"/>
    </source>
</evidence>
<evidence type="ECO:0000259" key="1">
    <source>
        <dbReference type="Pfam" id="PF22936"/>
    </source>
</evidence>
<organism evidence="2 3">
    <name type="scientific">Parasponia andersonii</name>
    <name type="common">Sponia andersonii</name>
    <dbReference type="NCBI Taxonomy" id="3476"/>
    <lineage>
        <taxon>Eukaryota</taxon>
        <taxon>Viridiplantae</taxon>
        <taxon>Streptophyta</taxon>
        <taxon>Embryophyta</taxon>
        <taxon>Tracheophyta</taxon>
        <taxon>Spermatophyta</taxon>
        <taxon>Magnoliopsida</taxon>
        <taxon>eudicotyledons</taxon>
        <taxon>Gunneridae</taxon>
        <taxon>Pentapetalae</taxon>
        <taxon>rosids</taxon>
        <taxon>fabids</taxon>
        <taxon>Rosales</taxon>
        <taxon>Cannabaceae</taxon>
        <taxon>Parasponia</taxon>
    </lineage>
</organism>
<dbReference type="OrthoDB" id="1194585at2759"/>
<dbReference type="AlphaFoldDB" id="A0A2P5E2M1"/>
<keyword evidence="3" id="KW-1185">Reference proteome</keyword>
<dbReference type="InterPro" id="IPR054722">
    <property type="entry name" value="PolX-like_BBD"/>
</dbReference>
<evidence type="ECO:0000313" key="2">
    <source>
        <dbReference type="EMBL" id="PON79778.1"/>
    </source>
</evidence>
<dbReference type="EMBL" id="JXTB01000003">
    <property type="protein sequence ID" value="PON79778.1"/>
    <property type="molecule type" value="Genomic_DNA"/>
</dbReference>